<gene>
    <name evidence="1" type="ORF">BXY64_3401</name>
</gene>
<evidence type="ECO:0000313" key="2">
    <source>
        <dbReference type="Proteomes" id="UP000284531"/>
    </source>
</evidence>
<organism evidence="1 2">
    <name type="scientific">Marinifilum flexuosum</name>
    <dbReference type="NCBI Taxonomy" id="1117708"/>
    <lineage>
        <taxon>Bacteria</taxon>
        <taxon>Pseudomonadati</taxon>
        <taxon>Bacteroidota</taxon>
        <taxon>Bacteroidia</taxon>
        <taxon>Marinilabiliales</taxon>
        <taxon>Marinifilaceae</taxon>
    </lineage>
</organism>
<dbReference type="OrthoDB" id="7438987at2"/>
<dbReference type="EMBL" id="RAPQ01000011">
    <property type="protein sequence ID" value="RKD98542.1"/>
    <property type="molecule type" value="Genomic_DNA"/>
</dbReference>
<keyword evidence="2" id="KW-1185">Reference proteome</keyword>
<evidence type="ECO:0000313" key="1">
    <source>
        <dbReference type="EMBL" id="RKD98542.1"/>
    </source>
</evidence>
<sequence length="71" mass="8095">MVFQLVDVSMQLYFKEDCHFESIEDVKLPNEPAFTDIIENELSFTKFGDFNGSTHGGFSHTCGNCLKEIWG</sequence>
<dbReference type="AlphaFoldDB" id="A0A419WSY2"/>
<dbReference type="Proteomes" id="UP000284531">
    <property type="component" value="Unassembled WGS sequence"/>
</dbReference>
<comment type="caution">
    <text evidence="1">The sequence shown here is derived from an EMBL/GenBank/DDBJ whole genome shotgun (WGS) entry which is preliminary data.</text>
</comment>
<accession>A0A419WSY2</accession>
<proteinExistence type="predicted"/>
<name>A0A419WSY2_9BACT</name>
<reference evidence="1 2" key="1">
    <citation type="submission" date="2018-09" db="EMBL/GenBank/DDBJ databases">
        <title>Genomic Encyclopedia of Archaeal and Bacterial Type Strains, Phase II (KMG-II): from individual species to whole genera.</title>
        <authorList>
            <person name="Goeker M."/>
        </authorList>
    </citation>
    <scope>NUCLEOTIDE SEQUENCE [LARGE SCALE GENOMIC DNA]</scope>
    <source>
        <strain evidence="1 2">DSM 21950</strain>
    </source>
</reference>
<dbReference type="RefSeq" id="WP_120241134.1">
    <property type="nucleotide sequence ID" value="NZ_RAPQ01000011.1"/>
</dbReference>
<protein>
    <submittedName>
        <fullName evidence="1">Uncharacterized protein</fullName>
    </submittedName>
</protein>